<comment type="caution">
    <text evidence="2">The sequence shown here is derived from an EMBL/GenBank/DDBJ whole genome shotgun (WGS) entry which is preliminary data.</text>
</comment>
<feature type="transmembrane region" description="Helical" evidence="1">
    <location>
        <begin position="7"/>
        <end position="28"/>
    </location>
</feature>
<proteinExistence type="predicted"/>
<reference evidence="2 3" key="1">
    <citation type="journal article" date="2020" name="Microorganisms">
        <title>Osmotic Adaptation and Compatible Solute Biosynthesis of Phototrophic Bacteria as Revealed from Genome Analyses.</title>
        <authorList>
            <person name="Imhoff J.F."/>
            <person name="Rahn T."/>
            <person name="Kunzel S."/>
            <person name="Keller A."/>
            <person name="Neulinger S.C."/>
        </authorList>
    </citation>
    <scope>NUCLEOTIDE SEQUENCE [LARGE SCALE GENOMIC DNA]</scope>
    <source>
        <strain evidence="2 3">DSM 15382</strain>
    </source>
</reference>
<evidence type="ECO:0008006" key="4">
    <source>
        <dbReference type="Google" id="ProtNLM"/>
    </source>
</evidence>
<keyword evidence="1" id="KW-1133">Transmembrane helix</keyword>
<evidence type="ECO:0000313" key="2">
    <source>
        <dbReference type="EMBL" id="MBK1658505.1"/>
    </source>
</evidence>
<dbReference type="EMBL" id="NRSG01000054">
    <property type="protein sequence ID" value="MBK1658505.1"/>
    <property type="molecule type" value="Genomic_DNA"/>
</dbReference>
<keyword evidence="3" id="KW-1185">Reference proteome</keyword>
<organism evidence="2 3">
    <name type="scientific">Paracraurococcus ruber</name>
    <dbReference type="NCBI Taxonomy" id="77675"/>
    <lineage>
        <taxon>Bacteria</taxon>
        <taxon>Pseudomonadati</taxon>
        <taxon>Pseudomonadota</taxon>
        <taxon>Alphaproteobacteria</taxon>
        <taxon>Acetobacterales</taxon>
        <taxon>Roseomonadaceae</taxon>
        <taxon>Paracraurococcus</taxon>
    </lineage>
</organism>
<feature type="transmembrane region" description="Helical" evidence="1">
    <location>
        <begin position="53"/>
        <end position="70"/>
    </location>
</feature>
<evidence type="ECO:0000256" key="1">
    <source>
        <dbReference type="SAM" id="Phobius"/>
    </source>
</evidence>
<keyword evidence="1" id="KW-0472">Membrane</keyword>
<evidence type="ECO:0000313" key="3">
    <source>
        <dbReference type="Proteomes" id="UP000697995"/>
    </source>
</evidence>
<protein>
    <recommendedName>
        <fullName evidence="4">DoxX family protein</fullName>
    </recommendedName>
</protein>
<feature type="transmembrane region" description="Helical" evidence="1">
    <location>
        <begin position="77"/>
        <end position="95"/>
    </location>
</feature>
<accession>A0ABS1CVZ9</accession>
<name>A0ABS1CVZ9_9PROT</name>
<dbReference type="RefSeq" id="WP_158292185.1">
    <property type="nucleotide sequence ID" value="NZ_NRSG01000054.1"/>
</dbReference>
<sequence length="146" mass="16472">MRSTTDRILTLLSWVAVLWIAYEFLWYLQYKLPGPTLVFDRLSDWSGIPEKPFRLFVAGMETAAAILILIPRTRVLGAGWALGIMTGAIFFHLFTPLGVDPYEDGGHLFKEACFTWAMAALVLFAHREEAIALVRRYAPLVGLRIA</sequence>
<keyword evidence="1" id="KW-0812">Transmembrane</keyword>
<dbReference type="Proteomes" id="UP000697995">
    <property type="component" value="Unassembled WGS sequence"/>
</dbReference>
<gene>
    <name evidence="2" type="ORF">CKO45_09705</name>
</gene>